<reference evidence="1 2" key="1">
    <citation type="journal article" date="2014" name="Nat. Genet.">
        <title>Genome and transcriptome of the porcine whipworm Trichuris suis.</title>
        <authorList>
            <person name="Jex A.R."/>
            <person name="Nejsum P."/>
            <person name="Schwarz E.M."/>
            <person name="Hu L."/>
            <person name="Young N.D."/>
            <person name="Hall R.S."/>
            <person name="Korhonen P.K."/>
            <person name="Liao S."/>
            <person name="Thamsborg S."/>
            <person name="Xia J."/>
            <person name="Xu P."/>
            <person name="Wang S."/>
            <person name="Scheerlinck J.P."/>
            <person name="Hofmann A."/>
            <person name="Sternberg P.W."/>
            <person name="Wang J."/>
            <person name="Gasser R.B."/>
        </authorList>
    </citation>
    <scope>NUCLEOTIDE SEQUENCE [LARGE SCALE GENOMIC DNA]</scope>
    <source>
        <strain evidence="1">DCEP-RM93M</strain>
    </source>
</reference>
<dbReference type="EMBL" id="KL363201">
    <property type="protein sequence ID" value="KFD55251.1"/>
    <property type="molecule type" value="Genomic_DNA"/>
</dbReference>
<protein>
    <submittedName>
        <fullName evidence="1">Uncharacterized protein</fullName>
    </submittedName>
</protein>
<evidence type="ECO:0000313" key="1">
    <source>
        <dbReference type="EMBL" id="KFD55251.1"/>
    </source>
</evidence>
<keyword evidence="2" id="KW-1185">Reference proteome</keyword>
<accession>A0A085MDF5</accession>
<organism evidence="1 2">
    <name type="scientific">Trichuris suis</name>
    <name type="common">pig whipworm</name>
    <dbReference type="NCBI Taxonomy" id="68888"/>
    <lineage>
        <taxon>Eukaryota</taxon>
        <taxon>Metazoa</taxon>
        <taxon>Ecdysozoa</taxon>
        <taxon>Nematoda</taxon>
        <taxon>Enoplea</taxon>
        <taxon>Dorylaimia</taxon>
        <taxon>Trichinellida</taxon>
        <taxon>Trichuridae</taxon>
        <taxon>Trichuris</taxon>
    </lineage>
</organism>
<evidence type="ECO:0000313" key="2">
    <source>
        <dbReference type="Proteomes" id="UP000030764"/>
    </source>
</evidence>
<dbReference type="AlphaFoldDB" id="A0A085MDF5"/>
<gene>
    <name evidence="1" type="ORF">M513_03892</name>
</gene>
<name>A0A085MDF5_9BILA</name>
<sequence length="151" mass="17365">MLYRKSHRRYACRSMLQGGTGAINFHILDAPEDKMIRPFRPFSYEFPNCTIRNRNGDGIFDFSIGSNDFQDDATATLTMLEDSREEELSASLTNRGKRPKLHTQVAMEKALKASAVVEHISESKYTFQANILYYESNLQLRKIKEALYITT</sequence>
<proteinExistence type="predicted"/>
<dbReference type="Proteomes" id="UP000030764">
    <property type="component" value="Unassembled WGS sequence"/>
</dbReference>